<reference evidence="5 6" key="1">
    <citation type="submission" date="2023-04" db="EMBL/GenBank/DDBJ databases">
        <title>Genome Encyclopedia of Bacteria and Archaea VI: Functional Genomics of Type Strains.</title>
        <authorList>
            <person name="Whitman W."/>
        </authorList>
    </citation>
    <scope>NUCLEOTIDE SEQUENCE [LARGE SCALE GENOMIC DNA]</scope>
    <source>
        <strain evidence="5 6">SG_E_30_P1</strain>
    </source>
</reference>
<proteinExistence type="predicted"/>
<evidence type="ECO:0000256" key="2">
    <source>
        <dbReference type="ARBA" id="ARBA00022840"/>
    </source>
</evidence>
<gene>
    <name evidence="5" type="ORF">M2152_001870</name>
</gene>
<dbReference type="PANTHER" id="PTHR32309">
    <property type="entry name" value="TYROSINE-PROTEIN KINASE"/>
    <property type="match status" value="1"/>
</dbReference>
<dbReference type="RefSeq" id="WP_322133995.1">
    <property type="nucleotide sequence ID" value="NZ_CP085036.1"/>
</dbReference>
<dbReference type="CDD" id="cd05387">
    <property type="entry name" value="BY-kinase"/>
    <property type="match status" value="1"/>
</dbReference>
<keyword evidence="2" id="KW-0067">ATP-binding</keyword>
<dbReference type="PANTHER" id="PTHR32309:SF13">
    <property type="entry name" value="FERRIC ENTEROBACTIN TRANSPORT PROTEIN FEPE"/>
    <property type="match status" value="1"/>
</dbReference>
<feature type="region of interest" description="Disordered" evidence="3">
    <location>
        <begin position="433"/>
        <end position="454"/>
    </location>
</feature>
<evidence type="ECO:0000256" key="1">
    <source>
        <dbReference type="ARBA" id="ARBA00022741"/>
    </source>
</evidence>
<keyword evidence="6" id="KW-1185">Reference proteome</keyword>
<dbReference type="InterPro" id="IPR050445">
    <property type="entry name" value="Bact_polysacc_biosynth/exp"/>
</dbReference>
<dbReference type="Proteomes" id="UP001160142">
    <property type="component" value="Unassembled WGS sequence"/>
</dbReference>
<dbReference type="EMBL" id="JARXVQ010000001">
    <property type="protein sequence ID" value="MDH6181688.1"/>
    <property type="molecule type" value="Genomic_DNA"/>
</dbReference>
<keyword evidence="4" id="KW-0472">Membrane</keyword>
<name>A0ABT6KQB0_9MICO</name>
<keyword evidence="4" id="KW-0812">Transmembrane</keyword>
<evidence type="ECO:0000256" key="3">
    <source>
        <dbReference type="SAM" id="MobiDB-lite"/>
    </source>
</evidence>
<evidence type="ECO:0000256" key="4">
    <source>
        <dbReference type="SAM" id="Phobius"/>
    </source>
</evidence>
<dbReference type="InterPro" id="IPR005702">
    <property type="entry name" value="Wzc-like_C"/>
</dbReference>
<feature type="transmembrane region" description="Helical" evidence="4">
    <location>
        <begin position="12"/>
        <end position="34"/>
    </location>
</feature>
<comment type="caution">
    <text evidence="5">The sequence shown here is derived from an EMBL/GenBank/DDBJ whole genome shotgun (WGS) entry which is preliminary data.</text>
</comment>
<keyword evidence="1" id="KW-0547">Nucleotide-binding</keyword>
<evidence type="ECO:0000313" key="6">
    <source>
        <dbReference type="Proteomes" id="UP001160142"/>
    </source>
</evidence>
<organism evidence="5 6">
    <name type="scientific">Antiquaquibacter oligotrophicus</name>
    <dbReference type="NCBI Taxonomy" id="2880260"/>
    <lineage>
        <taxon>Bacteria</taxon>
        <taxon>Bacillati</taxon>
        <taxon>Actinomycetota</taxon>
        <taxon>Actinomycetes</taxon>
        <taxon>Micrococcales</taxon>
        <taxon>Microbacteriaceae</taxon>
        <taxon>Antiquaquibacter</taxon>
    </lineage>
</organism>
<accession>A0ABT6KQB0</accession>
<dbReference type="Gene3D" id="3.40.50.300">
    <property type="entry name" value="P-loop containing nucleotide triphosphate hydrolases"/>
    <property type="match status" value="1"/>
</dbReference>
<protein>
    <submittedName>
        <fullName evidence="5">Succinoglycan biosynthesis transport protein ExoP</fullName>
    </submittedName>
</protein>
<evidence type="ECO:0000313" key="5">
    <source>
        <dbReference type="EMBL" id="MDH6181688.1"/>
    </source>
</evidence>
<dbReference type="InterPro" id="IPR027417">
    <property type="entry name" value="P-loop_NTPase"/>
</dbReference>
<dbReference type="SUPFAM" id="SSF52540">
    <property type="entry name" value="P-loop containing nucleoside triphosphate hydrolases"/>
    <property type="match status" value="1"/>
</dbReference>
<keyword evidence="4" id="KW-1133">Transmembrane helix</keyword>
<sequence length="454" mass="47899">MTLADRLRVVQRGWAIFALFALLGGLGGLATALLSTPRFDATARVFLSVGETPTALDTLAATIYAQTRILSYATVATDPVVLRPVAADLGIDQNPDDLAARVTATPVADSLVVEIVASSRFNTEAAALANAVADQLVDVIELQLEAEMTDEGSSLTAQVLERAPVPTSSAYPQILPSLGAGLLVGSIIGVGMMLSRHSFDSRIRSVRDIADATEVRVLATIARTDNPETVVATVESSQASHDFRTLEAMMRFIGFEARSTLITGARPDQGATTVALGLAMASAQQGRRVLLVDANVRNPHVLEHLGLESDLGLTDLLVGAPLADAVQSWPVVPELSVIAAGSVAPNTHDLFASERARRLVQGLEERYDHVIIDAPPLSAGSDAVTLAPLAGSVLLAVTPGTLPREDLLRGIASLGHSELRGIVLTDVRRSRSRSTHDEYEPLDTELVGSGERTP</sequence>